<dbReference type="PANTHER" id="PTHR30221:SF1">
    <property type="entry name" value="SMALL-CONDUCTANCE MECHANOSENSITIVE CHANNEL"/>
    <property type="match status" value="1"/>
</dbReference>
<evidence type="ECO:0000259" key="8">
    <source>
        <dbReference type="Pfam" id="PF21082"/>
    </source>
</evidence>
<comment type="caution">
    <text evidence="9">The sequence shown here is derived from an EMBL/GenBank/DDBJ whole genome shotgun (WGS) entry which is preliminary data.</text>
</comment>
<protein>
    <submittedName>
        <fullName evidence="9">Mechanosensitive ion channel family protein</fullName>
    </submittedName>
</protein>
<dbReference type="SUPFAM" id="SSF82689">
    <property type="entry name" value="Mechanosensitive channel protein MscS (YggB), C-terminal domain"/>
    <property type="match status" value="1"/>
</dbReference>
<dbReference type="InterPro" id="IPR045275">
    <property type="entry name" value="MscS_archaea/bacteria_type"/>
</dbReference>
<dbReference type="Pfam" id="PF00924">
    <property type="entry name" value="MS_channel_2nd"/>
    <property type="match status" value="1"/>
</dbReference>
<evidence type="ECO:0000256" key="6">
    <source>
        <dbReference type="ARBA" id="ARBA00023136"/>
    </source>
</evidence>
<accession>J9FEP7</accession>
<sequence>MVSNVIGGFTILYTRPFHSGDFVEIAGQSGTVQEINMTYTMLSTPDNKRISLPNSAVVAAQIINYTTLGTRRVEINVTAGYDAPPRKVLDALLRAAQMEQVLSDPAPQAVVTNYGDSSIGYSLRLWTTTADYWDVYFAVMLRIKDIFDEEDIPMTYPHLNVHLDK</sequence>
<gene>
    <name evidence="9" type="ORF">EVA_18502</name>
</gene>
<dbReference type="Pfam" id="PF21082">
    <property type="entry name" value="MS_channel_3rd"/>
    <property type="match status" value="1"/>
</dbReference>
<feature type="domain" description="Mechanosensitive ion channel MscS C-terminal" evidence="8">
    <location>
        <begin position="73"/>
        <end position="153"/>
    </location>
</feature>
<dbReference type="InterPro" id="IPR006686">
    <property type="entry name" value="MscS_channel_CS"/>
</dbReference>
<dbReference type="InterPro" id="IPR006685">
    <property type="entry name" value="MscS_channel_2nd"/>
</dbReference>
<feature type="non-terminal residue" evidence="9">
    <location>
        <position position="165"/>
    </location>
</feature>
<dbReference type="SUPFAM" id="SSF50182">
    <property type="entry name" value="Sm-like ribonucleoproteins"/>
    <property type="match status" value="1"/>
</dbReference>
<dbReference type="GO" id="GO:0008381">
    <property type="term" value="F:mechanosensitive monoatomic ion channel activity"/>
    <property type="evidence" value="ECO:0007669"/>
    <property type="project" value="InterPro"/>
</dbReference>
<organism evidence="9">
    <name type="scientific">gut metagenome</name>
    <dbReference type="NCBI Taxonomy" id="749906"/>
    <lineage>
        <taxon>unclassified sequences</taxon>
        <taxon>metagenomes</taxon>
        <taxon>organismal metagenomes</taxon>
    </lineage>
</organism>
<keyword evidence="3" id="KW-1003">Cell membrane</keyword>
<dbReference type="PROSITE" id="PS01246">
    <property type="entry name" value="UPF0003"/>
    <property type="match status" value="1"/>
</dbReference>
<feature type="domain" description="Mechanosensitive ion channel MscS" evidence="7">
    <location>
        <begin position="2"/>
        <end position="66"/>
    </location>
</feature>
<comment type="similarity">
    <text evidence="2">Belongs to the MscS (TC 1.A.23) family.</text>
</comment>
<dbReference type="InterPro" id="IPR011066">
    <property type="entry name" value="MscS_channel_C_sf"/>
</dbReference>
<proteinExistence type="inferred from homology"/>
<reference evidence="9" key="1">
    <citation type="journal article" date="2012" name="PLoS ONE">
        <title>Gene sets for utilization of primary and secondary nutrition supplies in the distal gut of endangered iberian lynx.</title>
        <authorList>
            <person name="Alcaide M."/>
            <person name="Messina E."/>
            <person name="Richter M."/>
            <person name="Bargiela R."/>
            <person name="Peplies J."/>
            <person name="Huws S.A."/>
            <person name="Newbold C.J."/>
            <person name="Golyshin P.N."/>
            <person name="Simon M.A."/>
            <person name="Lopez G."/>
            <person name="Yakimov M.M."/>
            <person name="Ferrer M."/>
        </authorList>
    </citation>
    <scope>NUCLEOTIDE SEQUENCE</scope>
</reference>
<name>J9FEP7_9ZZZZ</name>
<dbReference type="PANTHER" id="PTHR30221">
    <property type="entry name" value="SMALL-CONDUCTANCE MECHANOSENSITIVE CHANNEL"/>
    <property type="match status" value="1"/>
</dbReference>
<evidence type="ECO:0000259" key="7">
    <source>
        <dbReference type="Pfam" id="PF00924"/>
    </source>
</evidence>
<evidence type="ECO:0000256" key="3">
    <source>
        <dbReference type="ARBA" id="ARBA00022475"/>
    </source>
</evidence>
<dbReference type="InterPro" id="IPR049278">
    <property type="entry name" value="MS_channel_C"/>
</dbReference>
<evidence type="ECO:0000256" key="2">
    <source>
        <dbReference type="ARBA" id="ARBA00008017"/>
    </source>
</evidence>
<evidence type="ECO:0000256" key="4">
    <source>
        <dbReference type="ARBA" id="ARBA00022692"/>
    </source>
</evidence>
<comment type="subcellular location">
    <subcellularLocation>
        <location evidence="1">Cell membrane</location>
        <topology evidence="1">Multi-pass membrane protein</topology>
    </subcellularLocation>
</comment>
<dbReference type="Gene3D" id="3.30.70.100">
    <property type="match status" value="1"/>
</dbReference>
<keyword evidence="4" id="KW-0812">Transmembrane</keyword>
<dbReference type="EMBL" id="AMCI01006995">
    <property type="protein sequence ID" value="EJW93391.1"/>
    <property type="molecule type" value="Genomic_DNA"/>
</dbReference>
<evidence type="ECO:0000256" key="1">
    <source>
        <dbReference type="ARBA" id="ARBA00004651"/>
    </source>
</evidence>
<dbReference type="InterPro" id="IPR010920">
    <property type="entry name" value="LSM_dom_sf"/>
</dbReference>
<evidence type="ECO:0000256" key="5">
    <source>
        <dbReference type="ARBA" id="ARBA00022989"/>
    </source>
</evidence>
<dbReference type="AlphaFoldDB" id="J9FEP7"/>
<dbReference type="Gene3D" id="2.30.30.60">
    <property type="match status" value="1"/>
</dbReference>
<keyword evidence="5" id="KW-1133">Transmembrane helix</keyword>
<evidence type="ECO:0000313" key="9">
    <source>
        <dbReference type="EMBL" id="EJW93391.1"/>
    </source>
</evidence>
<keyword evidence="6" id="KW-0472">Membrane</keyword>
<dbReference type="InterPro" id="IPR023408">
    <property type="entry name" value="MscS_beta-dom_sf"/>
</dbReference>
<dbReference type="GO" id="GO:0005886">
    <property type="term" value="C:plasma membrane"/>
    <property type="evidence" value="ECO:0007669"/>
    <property type="project" value="UniProtKB-SubCell"/>
</dbReference>